<proteinExistence type="predicted"/>
<keyword evidence="1" id="KW-1133">Transmembrane helix</keyword>
<dbReference type="AlphaFoldDB" id="A0A6N2AHJ5"/>
<evidence type="ECO:0000313" key="2">
    <source>
        <dbReference type="EMBL" id="TMW80591.1"/>
    </source>
</evidence>
<accession>A0A6N2AHJ5</accession>
<comment type="caution">
    <text evidence="2">The sequence shown here is derived from an EMBL/GenBank/DDBJ whole genome shotgun (WGS) entry which is preliminary data.</text>
</comment>
<keyword evidence="1" id="KW-0812">Transmembrane</keyword>
<dbReference type="EMBL" id="RXGB01048452">
    <property type="protein sequence ID" value="TMW80591.1"/>
    <property type="molecule type" value="Genomic_DNA"/>
</dbReference>
<evidence type="ECO:0000256" key="1">
    <source>
        <dbReference type="SAM" id="Phobius"/>
    </source>
</evidence>
<reference evidence="2" key="1">
    <citation type="submission" date="2019-05" db="EMBL/GenBank/DDBJ databases">
        <title>The de novo reference genome and transcriptome assemblies of the wild tomato species Solanum chilense.</title>
        <authorList>
            <person name="Stam R."/>
            <person name="Nosenko T."/>
            <person name="Hoerger A.C."/>
            <person name="Stephan W."/>
            <person name="Seidel M.A."/>
            <person name="Kuhn J.M.M."/>
            <person name="Haberer G."/>
            <person name="Tellier A."/>
        </authorList>
    </citation>
    <scope>NUCLEOTIDE SEQUENCE</scope>
    <source>
        <tissue evidence="2">Mature leaves</tissue>
    </source>
</reference>
<organism evidence="2">
    <name type="scientific">Solanum chilense</name>
    <name type="common">Tomato</name>
    <name type="synonym">Lycopersicon chilense</name>
    <dbReference type="NCBI Taxonomy" id="4083"/>
    <lineage>
        <taxon>Eukaryota</taxon>
        <taxon>Viridiplantae</taxon>
        <taxon>Streptophyta</taxon>
        <taxon>Embryophyta</taxon>
        <taxon>Tracheophyta</taxon>
        <taxon>Spermatophyta</taxon>
        <taxon>Magnoliopsida</taxon>
        <taxon>eudicotyledons</taxon>
        <taxon>Gunneridae</taxon>
        <taxon>Pentapetalae</taxon>
        <taxon>asterids</taxon>
        <taxon>lamiids</taxon>
        <taxon>Solanales</taxon>
        <taxon>Solanaceae</taxon>
        <taxon>Solanoideae</taxon>
        <taxon>Solaneae</taxon>
        <taxon>Solanum</taxon>
        <taxon>Solanum subgen. Lycopersicon</taxon>
    </lineage>
</organism>
<gene>
    <name evidence="3" type="ORF">EJD97_017256</name>
    <name evidence="2" type="ORF">EJD97_017982</name>
</gene>
<feature type="transmembrane region" description="Helical" evidence="1">
    <location>
        <begin position="39"/>
        <end position="60"/>
    </location>
</feature>
<name>A0A6N2AHJ5_SOLCI</name>
<sequence>MCQRATFLPILSLALQPMHQSHSTDVYFFGTAFPIPSYSLPFFPFLVFAILWSGPLFLGLPRG</sequence>
<protein>
    <submittedName>
        <fullName evidence="2">Uncharacterized protein</fullName>
    </submittedName>
</protein>
<geneLocation type="mitochondrion" evidence="2"/>
<keyword evidence="1" id="KW-0472">Membrane</keyword>
<keyword evidence="2" id="KW-0496">Mitochondrion</keyword>
<evidence type="ECO:0000313" key="3">
    <source>
        <dbReference type="EMBL" id="TMW89376.1"/>
    </source>
</evidence>
<dbReference type="EMBL" id="RXGB01004576">
    <property type="protein sequence ID" value="TMW89376.1"/>
    <property type="molecule type" value="Genomic_DNA"/>
</dbReference>